<dbReference type="EMBL" id="JAGTUF010000006">
    <property type="protein sequence ID" value="MBR9971878.1"/>
    <property type="molecule type" value="Genomic_DNA"/>
</dbReference>
<evidence type="ECO:0000313" key="1">
    <source>
        <dbReference type="EMBL" id="MBR9971878.1"/>
    </source>
</evidence>
<sequence>MQTVAAISFRDNHSLSMDMESVSRIDITAPKQIDDGMWFCELLVRGAHGTVVLNLLADDPAKLQVVPQGLE</sequence>
<reference evidence="1 2" key="1">
    <citation type="submission" date="2021-04" db="EMBL/GenBank/DDBJ databases">
        <title>Magnetospirillum sulfuroxidans sp. nov., a facultative chemolithoautotrophic sulfur-oxidizing alphaproteobacterium isolated from freshwater sediment and proposals for Paramagetospirillum gen. nov., and Magnetospirillaceae fam. nov.</title>
        <authorList>
            <person name="Koziaeva V."/>
            <person name="Geelhoed J.S."/>
            <person name="Sorokin D.Y."/>
            <person name="Grouzdev D.S."/>
        </authorList>
    </citation>
    <scope>NUCLEOTIDE SEQUENCE [LARGE SCALE GENOMIC DNA]</scope>
    <source>
        <strain evidence="1 2">J10</strain>
    </source>
</reference>
<organism evidence="1 2">
    <name type="scientific">Magnetospirillum sulfuroxidans</name>
    <dbReference type="NCBI Taxonomy" id="611300"/>
    <lineage>
        <taxon>Bacteria</taxon>
        <taxon>Pseudomonadati</taxon>
        <taxon>Pseudomonadota</taxon>
        <taxon>Alphaproteobacteria</taxon>
        <taxon>Rhodospirillales</taxon>
        <taxon>Rhodospirillaceae</taxon>
        <taxon>Magnetospirillum</taxon>
    </lineage>
</organism>
<name>A0ABS5IBS6_9PROT</name>
<dbReference type="Proteomes" id="UP000680714">
    <property type="component" value="Unassembled WGS sequence"/>
</dbReference>
<evidence type="ECO:0000313" key="2">
    <source>
        <dbReference type="Proteomes" id="UP000680714"/>
    </source>
</evidence>
<accession>A0ABS5IBS6</accession>
<proteinExistence type="predicted"/>
<keyword evidence="2" id="KW-1185">Reference proteome</keyword>
<comment type="caution">
    <text evidence="1">The sequence shown here is derived from an EMBL/GenBank/DDBJ whole genome shotgun (WGS) entry which is preliminary data.</text>
</comment>
<protein>
    <submittedName>
        <fullName evidence="1">Uncharacterized protein</fullName>
    </submittedName>
</protein>
<gene>
    <name evidence="1" type="ORF">KEC16_09130</name>
</gene>
<dbReference type="RefSeq" id="WP_211548066.1">
    <property type="nucleotide sequence ID" value="NZ_JAGTUF010000006.1"/>
</dbReference>